<dbReference type="eggNOG" id="COG1399">
    <property type="taxonomic scope" value="Bacteria"/>
</dbReference>
<proteinExistence type="inferred from homology"/>
<evidence type="ECO:0000256" key="1">
    <source>
        <dbReference type="ARBA" id="ARBA00002868"/>
    </source>
</evidence>
<dbReference type="GO" id="GO:0042254">
    <property type="term" value="P:ribosome biogenesis"/>
    <property type="evidence" value="ECO:0007669"/>
    <property type="project" value="UniProtKB-KW"/>
</dbReference>
<evidence type="ECO:0000256" key="2">
    <source>
        <dbReference type="ARBA" id="ARBA00010740"/>
    </source>
</evidence>
<keyword evidence="4" id="KW-0690">Ribosome biogenesis</keyword>
<dbReference type="AlphaFoldDB" id="G8QMG9"/>
<organism evidence="6 7">
    <name type="scientific">Azospira oryzae (strain ATCC BAA-33 / DSM 13638 / PS)</name>
    <name type="common">Dechlorosoma suillum</name>
    <dbReference type="NCBI Taxonomy" id="640081"/>
    <lineage>
        <taxon>Bacteria</taxon>
        <taxon>Pseudomonadati</taxon>
        <taxon>Pseudomonadota</taxon>
        <taxon>Betaproteobacteria</taxon>
        <taxon>Rhodocyclales</taxon>
        <taxon>Rhodocyclaceae</taxon>
        <taxon>Azospira</taxon>
    </lineage>
</organism>
<name>G8QMG9_AZOOP</name>
<dbReference type="PANTHER" id="PTHR38099">
    <property type="entry name" value="LARGE RIBOSOMAL RNA SUBUNIT ACCUMULATION PROTEIN YCED"/>
    <property type="match status" value="1"/>
</dbReference>
<evidence type="ECO:0000256" key="3">
    <source>
        <dbReference type="ARBA" id="ARBA00015716"/>
    </source>
</evidence>
<evidence type="ECO:0000313" key="6">
    <source>
        <dbReference type="EMBL" id="AEV26801.1"/>
    </source>
</evidence>
<dbReference type="OrthoDB" id="5297600at2"/>
<dbReference type="GO" id="GO:0005829">
    <property type="term" value="C:cytosol"/>
    <property type="evidence" value="ECO:0007669"/>
    <property type="project" value="TreeGrafter"/>
</dbReference>
<reference evidence="6 7" key="1">
    <citation type="journal article" date="2012" name="J. Bacteriol.">
        <title>Complete genome sequence of the anaerobic perchlorate-reducing bacterium Azospira suillum strain PS.</title>
        <authorList>
            <person name="Byrne-Bailey K.G."/>
            <person name="Coates J.D."/>
        </authorList>
    </citation>
    <scope>NUCLEOTIDE SEQUENCE [LARGE SCALE GENOMIC DNA]</scope>
    <source>
        <strain evidence="7">ATCC BAA-33 / DSM 13638 / PS</strain>
    </source>
</reference>
<dbReference type="InterPro" id="IPR003772">
    <property type="entry name" value="YceD"/>
</dbReference>
<dbReference type="PANTHER" id="PTHR38099:SF1">
    <property type="entry name" value="LARGE RIBOSOMAL RNA SUBUNIT ACCUMULATION PROTEIN YCED"/>
    <property type="match status" value="1"/>
</dbReference>
<comment type="function">
    <text evidence="1">Plays a role in synthesis, processing and/or stability of 23S rRNA.</text>
</comment>
<accession>G8QMG9</accession>
<dbReference type="Pfam" id="PF02620">
    <property type="entry name" value="YceD"/>
    <property type="match status" value="1"/>
</dbReference>
<comment type="similarity">
    <text evidence="2">Belongs to the DUF177 domain family.</text>
</comment>
<evidence type="ECO:0000256" key="5">
    <source>
        <dbReference type="ARBA" id="ARBA00031841"/>
    </source>
</evidence>
<dbReference type="InterPro" id="IPR039255">
    <property type="entry name" value="YceD_bac"/>
</dbReference>
<protein>
    <recommendedName>
        <fullName evidence="3">Large ribosomal RNA subunit accumulation protein YceD</fullName>
    </recommendedName>
    <alternativeName>
        <fullName evidence="5">23S rRNA accumulation protein YceD</fullName>
    </alternativeName>
</protein>
<dbReference type="EMBL" id="CP003153">
    <property type="protein sequence ID" value="AEV26801.1"/>
    <property type="molecule type" value="Genomic_DNA"/>
</dbReference>
<dbReference type="HOGENOM" id="CLU_094127_0_1_4"/>
<evidence type="ECO:0000313" key="7">
    <source>
        <dbReference type="Proteomes" id="UP000005633"/>
    </source>
</evidence>
<evidence type="ECO:0000256" key="4">
    <source>
        <dbReference type="ARBA" id="ARBA00022517"/>
    </source>
</evidence>
<dbReference type="Proteomes" id="UP000005633">
    <property type="component" value="Chromosome"/>
</dbReference>
<dbReference type="STRING" id="640081.Dsui_2443"/>
<sequence>MSQQVVIDSLAFARDARRLEGDLAMADMPRVHDLLTEVSGSVHYRLTGRIGALGKSQLLLQLDGFVPLRCQRCMERLDFPLHVESVLELVESEADLTQEDLEDDSRDFLPAEKKLDVLALIEDEVILALPVVPRHDSCSLPGGGEKSVKESPFAVLAGLKGKA</sequence>
<gene>
    <name evidence="6" type="ordered locus">Dsui_2443</name>
</gene>
<dbReference type="KEGG" id="dsu:Dsui_2443"/>